<feature type="region of interest" description="Disordered" evidence="1">
    <location>
        <begin position="1"/>
        <end position="25"/>
    </location>
</feature>
<evidence type="ECO:0000256" key="2">
    <source>
        <dbReference type="SAM" id="Phobius"/>
    </source>
</evidence>
<feature type="transmembrane region" description="Helical" evidence="2">
    <location>
        <begin position="79"/>
        <end position="101"/>
    </location>
</feature>
<feature type="compositionally biased region" description="Acidic residues" evidence="1">
    <location>
        <begin position="8"/>
        <end position="25"/>
    </location>
</feature>
<keyword evidence="2" id="KW-0472">Membrane</keyword>
<evidence type="ECO:0000313" key="3">
    <source>
        <dbReference type="EMBL" id="KAG2312980.1"/>
    </source>
</evidence>
<name>A0A8X7VKD4_BRACI</name>
<comment type="caution">
    <text evidence="3">The sequence shown here is derived from an EMBL/GenBank/DDBJ whole genome shotgun (WGS) entry which is preliminary data.</text>
</comment>
<dbReference type="Proteomes" id="UP000886595">
    <property type="component" value="Unassembled WGS sequence"/>
</dbReference>
<keyword evidence="4" id="KW-1185">Reference proteome</keyword>
<dbReference type="EMBL" id="JAAMPC010000005">
    <property type="protein sequence ID" value="KAG2312980.1"/>
    <property type="molecule type" value="Genomic_DNA"/>
</dbReference>
<sequence>MDLLCGEDSSDVFSDESTDDISSEEVDSWPEESIASCIEDERHFVPGLDYLSRFHSQSLDASAREDSVSWILKAKRLNFFLSLYLITLFSGDVPIYIYIYIYI</sequence>
<keyword evidence="2" id="KW-1133">Transmembrane helix</keyword>
<evidence type="ECO:0000313" key="4">
    <source>
        <dbReference type="Proteomes" id="UP000886595"/>
    </source>
</evidence>
<reference evidence="3 4" key="1">
    <citation type="submission" date="2020-02" db="EMBL/GenBank/DDBJ databases">
        <authorList>
            <person name="Ma Q."/>
            <person name="Huang Y."/>
            <person name="Song X."/>
            <person name="Pei D."/>
        </authorList>
    </citation>
    <scope>NUCLEOTIDE SEQUENCE [LARGE SCALE GENOMIC DNA]</scope>
    <source>
        <strain evidence="3">Sxm20200214</strain>
        <tissue evidence="3">Leaf</tissue>
    </source>
</reference>
<accession>A0A8X7VKD4</accession>
<dbReference type="OrthoDB" id="1726549at2759"/>
<dbReference type="AlphaFoldDB" id="A0A8X7VKD4"/>
<proteinExistence type="predicted"/>
<protein>
    <submittedName>
        <fullName evidence="3">Uncharacterized protein</fullName>
    </submittedName>
</protein>
<evidence type="ECO:0000256" key="1">
    <source>
        <dbReference type="SAM" id="MobiDB-lite"/>
    </source>
</evidence>
<gene>
    <name evidence="3" type="ORF">Bca52824_024537</name>
</gene>
<keyword evidence="2" id="KW-0812">Transmembrane</keyword>
<organism evidence="3 4">
    <name type="scientific">Brassica carinata</name>
    <name type="common">Ethiopian mustard</name>
    <name type="synonym">Abyssinian cabbage</name>
    <dbReference type="NCBI Taxonomy" id="52824"/>
    <lineage>
        <taxon>Eukaryota</taxon>
        <taxon>Viridiplantae</taxon>
        <taxon>Streptophyta</taxon>
        <taxon>Embryophyta</taxon>
        <taxon>Tracheophyta</taxon>
        <taxon>Spermatophyta</taxon>
        <taxon>Magnoliopsida</taxon>
        <taxon>eudicotyledons</taxon>
        <taxon>Gunneridae</taxon>
        <taxon>Pentapetalae</taxon>
        <taxon>rosids</taxon>
        <taxon>malvids</taxon>
        <taxon>Brassicales</taxon>
        <taxon>Brassicaceae</taxon>
        <taxon>Brassiceae</taxon>
        <taxon>Brassica</taxon>
    </lineage>
</organism>